<reference evidence="3" key="2">
    <citation type="journal article" date="2021" name="PeerJ">
        <title>Extensive microbial diversity within the chicken gut microbiome revealed by metagenomics and culture.</title>
        <authorList>
            <person name="Gilroy R."/>
            <person name="Ravi A."/>
            <person name="Getino M."/>
            <person name="Pursley I."/>
            <person name="Horton D.L."/>
            <person name="Alikhan N.F."/>
            <person name="Baker D."/>
            <person name="Gharbi K."/>
            <person name="Hall N."/>
            <person name="Watson M."/>
            <person name="Adriaenssens E.M."/>
            <person name="Foster-Nyarko E."/>
            <person name="Jarju S."/>
            <person name="Secka A."/>
            <person name="Antonio M."/>
            <person name="Oren A."/>
            <person name="Chaudhuri R.R."/>
            <person name="La Ragione R."/>
            <person name="Hildebrand F."/>
            <person name="Pallen M.J."/>
        </authorList>
    </citation>
    <scope>NUCLEOTIDE SEQUENCE</scope>
    <source>
        <strain evidence="3">6276</strain>
    </source>
</reference>
<dbReference type="InterPro" id="IPR045584">
    <property type="entry name" value="Pilin-like"/>
</dbReference>
<sequence>MDYKAFTLAEVLITLGIIGIVAAITLPALIGKYKEKETVTAVKVSYTIFSQALLRLANDYGSMSAIAPNSWEEGDDNAALKENANITIRALSKYLKAFRTCDSNNDCMADNYKTLDGSKTYNWDKYSNLQTGILANGVSFWILNNCGNENSEPNKACGQIGFDINGRKKPNILGHDFFWFVIRNNGQIAITKSEEEIKLQCSLTSKKEYNGYKCSSYIMIHENMDYLKGN</sequence>
<evidence type="ECO:0000313" key="3">
    <source>
        <dbReference type="EMBL" id="HIS37623.1"/>
    </source>
</evidence>
<dbReference type="EMBL" id="DVIU01000279">
    <property type="protein sequence ID" value="HIS37623.1"/>
    <property type="molecule type" value="Genomic_DNA"/>
</dbReference>
<keyword evidence="1" id="KW-1133">Transmembrane helix</keyword>
<feature type="domain" description="DUF6613" evidence="2">
    <location>
        <begin position="28"/>
        <end position="180"/>
    </location>
</feature>
<dbReference type="InterPro" id="IPR046721">
    <property type="entry name" value="DUF6613"/>
</dbReference>
<evidence type="ECO:0000256" key="1">
    <source>
        <dbReference type="SAM" id="Phobius"/>
    </source>
</evidence>
<protein>
    <submittedName>
        <fullName evidence="3">Type II secretion system protein</fullName>
    </submittedName>
</protein>
<dbReference type="SUPFAM" id="SSF54523">
    <property type="entry name" value="Pili subunits"/>
    <property type="match status" value="1"/>
</dbReference>
<organism evidence="3 4">
    <name type="scientific">Candidatus Scatousia excrementigallinarum</name>
    <dbReference type="NCBI Taxonomy" id="2840935"/>
    <lineage>
        <taxon>Bacteria</taxon>
        <taxon>Candidatus Scatousia</taxon>
    </lineage>
</organism>
<name>A0A9D1JP35_9BACT</name>
<keyword evidence="1" id="KW-0812">Transmembrane</keyword>
<accession>A0A9D1JP35</accession>
<evidence type="ECO:0000259" key="2">
    <source>
        <dbReference type="Pfam" id="PF20318"/>
    </source>
</evidence>
<keyword evidence="1" id="KW-0472">Membrane</keyword>
<proteinExistence type="predicted"/>
<dbReference type="InterPro" id="IPR012902">
    <property type="entry name" value="N_methyl_site"/>
</dbReference>
<dbReference type="Gene3D" id="3.30.700.10">
    <property type="entry name" value="Glycoprotein, Type 4 Pilin"/>
    <property type="match status" value="1"/>
</dbReference>
<feature type="transmembrane region" description="Helical" evidence="1">
    <location>
        <begin position="6"/>
        <end position="30"/>
    </location>
</feature>
<dbReference type="AlphaFoldDB" id="A0A9D1JP35"/>
<dbReference type="Pfam" id="PF20318">
    <property type="entry name" value="DUF6613"/>
    <property type="match status" value="1"/>
</dbReference>
<reference evidence="3" key="1">
    <citation type="submission" date="2020-10" db="EMBL/GenBank/DDBJ databases">
        <authorList>
            <person name="Gilroy R."/>
        </authorList>
    </citation>
    <scope>NUCLEOTIDE SEQUENCE</scope>
    <source>
        <strain evidence="3">6276</strain>
    </source>
</reference>
<evidence type="ECO:0000313" key="4">
    <source>
        <dbReference type="Proteomes" id="UP000823928"/>
    </source>
</evidence>
<dbReference type="Pfam" id="PF07963">
    <property type="entry name" value="N_methyl"/>
    <property type="match status" value="1"/>
</dbReference>
<dbReference type="NCBIfam" id="TIGR02532">
    <property type="entry name" value="IV_pilin_GFxxxE"/>
    <property type="match status" value="1"/>
</dbReference>
<comment type="caution">
    <text evidence="3">The sequence shown here is derived from an EMBL/GenBank/DDBJ whole genome shotgun (WGS) entry which is preliminary data.</text>
</comment>
<gene>
    <name evidence="3" type="ORF">IAC10_13540</name>
</gene>
<dbReference type="Proteomes" id="UP000823928">
    <property type="component" value="Unassembled WGS sequence"/>
</dbReference>